<gene>
    <name evidence="2" type="ORF">roselon_02793</name>
</gene>
<reference evidence="2 3" key="1">
    <citation type="submission" date="2013-03" db="EMBL/GenBank/DDBJ databases">
        <authorList>
            <person name="Fiebig A."/>
            <person name="Goeker M."/>
            <person name="Klenk H.-P.P."/>
        </authorList>
    </citation>
    <scope>NUCLEOTIDE SEQUENCE [LARGE SCALE GENOMIC DNA]</scope>
    <source>
        <strain evidence="3">DSM 19469</strain>
    </source>
</reference>
<dbReference type="STRING" id="1294273.roselon_02793"/>
<dbReference type="Proteomes" id="UP000019593">
    <property type="component" value="Chromosome"/>
</dbReference>
<dbReference type="RefSeq" id="WP_025312790.1">
    <property type="nucleotide sequence ID" value="NZ_CP004372.1"/>
</dbReference>
<accession>W8S819</accession>
<sequence length="105" mass="10967">MTRASLSIFGPVLIWALQFAAVYALISAACAPRGLLEADTMAAIVALLTGLAGIGCLAFLISARRRRRRAEALALAQAAWWSALISLLAVFANAWPIAVLPGCTG</sequence>
<keyword evidence="3" id="KW-1185">Reference proteome</keyword>
<feature type="transmembrane region" description="Helical" evidence="1">
    <location>
        <begin position="12"/>
        <end position="35"/>
    </location>
</feature>
<feature type="transmembrane region" description="Helical" evidence="1">
    <location>
        <begin position="41"/>
        <end position="61"/>
    </location>
</feature>
<dbReference type="HOGENOM" id="CLU_2234558_0_0_5"/>
<evidence type="ECO:0000313" key="3">
    <source>
        <dbReference type="Proteomes" id="UP000019593"/>
    </source>
</evidence>
<evidence type="ECO:0000256" key="1">
    <source>
        <dbReference type="SAM" id="Phobius"/>
    </source>
</evidence>
<dbReference type="KEGG" id="red:roselon_02793"/>
<dbReference type="EMBL" id="CP004372">
    <property type="protein sequence ID" value="AHM05091.1"/>
    <property type="molecule type" value="Genomic_DNA"/>
</dbReference>
<name>W8S819_9RHOB</name>
<keyword evidence="1" id="KW-0472">Membrane</keyword>
<dbReference type="PROSITE" id="PS51257">
    <property type="entry name" value="PROKAR_LIPOPROTEIN"/>
    <property type="match status" value="1"/>
</dbReference>
<dbReference type="AlphaFoldDB" id="W8S819"/>
<organism evidence="2 3">
    <name type="scientific">Roseicyclus elongatus DSM 19469</name>
    <dbReference type="NCBI Taxonomy" id="1294273"/>
    <lineage>
        <taxon>Bacteria</taxon>
        <taxon>Pseudomonadati</taxon>
        <taxon>Pseudomonadota</taxon>
        <taxon>Alphaproteobacteria</taxon>
        <taxon>Rhodobacterales</taxon>
        <taxon>Roseobacteraceae</taxon>
        <taxon>Roseicyclus</taxon>
    </lineage>
</organism>
<protein>
    <submittedName>
        <fullName evidence="2">Uncharacterized protein</fullName>
    </submittedName>
</protein>
<proteinExistence type="predicted"/>
<dbReference type="OrthoDB" id="7873321at2"/>
<evidence type="ECO:0000313" key="2">
    <source>
        <dbReference type="EMBL" id="AHM05091.1"/>
    </source>
</evidence>
<keyword evidence="1" id="KW-1133">Transmembrane helix</keyword>
<keyword evidence="1" id="KW-0812">Transmembrane</keyword>
<feature type="transmembrane region" description="Helical" evidence="1">
    <location>
        <begin position="73"/>
        <end position="95"/>
    </location>
</feature>